<sequence>MSDLIGSVANLTGYRDRDLIDSTFVSVLGDWLDPVRLSLYRCVGDVADLRLLLQARMRKGVGMESGDPSWTALDALPALSAQPHFEQAFASEEPLLDLPFENQEGPWLNLFAVWAGARRFGIIELVSEQPLLPVQLRLVTGLLKIYRNQISLLDYSERDSLTGLLNRKTFDEQFLKCLDTMSAAVNDDIPVPTWWLGVVDVDHFKRVNDSYGHLIGDEVLLLVARILRTAFRHSEHLYRFGGEEFIVLLRAEDDDEAHLAFDFFRQQLASFAFPQVGSITASVGFTRLRPMDNASGAVDRADRAVYHAKRNGRNQVHSYESLLQSGLLSEVNNSGAIELF</sequence>
<dbReference type="EC" id="2.7.7.65" evidence="1"/>
<evidence type="ECO:0000313" key="4">
    <source>
        <dbReference type="EMBL" id="EGK73297.1"/>
    </source>
</evidence>
<gene>
    <name evidence="4" type="ORF">METUNv1_00475</name>
</gene>
<evidence type="ECO:0000259" key="3">
    <source>
        <dbReference type="PROSITE" id="PS50887"/>
    </source>
</evidence>
<accession>F5R839</accession>
<dbReference type="GO" id="GO:0052621">
    <property type="term" value="F:diguanylate cyclase activity"/>
    <property type="evidence" value="ECO:0007669"/>
    <property type="project" value="UniProtKB-EC"/>
</dbReference>
<dbReference type="STRING" id="1000565.METUNv1_00475"/>
<dbReference type="RefSeq" id="WP_008058434.1">
    <property type="nucleotide sequence ID" value="NZ_AFHG01000029.1"/>
</dbReference>
<dbReference type="PANTHER" id="PTHR45138">
    <property type="entry name" value="REGULATORY COMPONENTS OF SENSORY TRANSDUCTION SYSTEM"/>
    <property type="match status" value="1"/>
</dbReference>
<feature type="domain" description="GGDEF" evidence="3">
    <location>
        <begin position="192"/>
        <end position="321"/>
    </location>
</feature>
<dbReference type="InterPro" id="IPR050469">
    <property type="entry name" value="Diguanylate_Cyclase"/>
</dbReference>
<dbReference type="CDD" id="cd01949">
    <property type="entry name" value="GGDEF"/>
    <property type="match status" value="1"/>
</dbReference>
<dbReference type="PANTHER" id="PTHR45138:SF9">
    <property type="entry name" value="DIGUANYLATE CYCLASE DGCM-RELATED"/>
    <property type="match status" value="1"/>
</dbReference>
<reference evidence="4 5" key="1">
    <citation type="journal article" date="2011" name="J. Bacteriol.">
        <title>Genome sequence of Methyloversatilis universalis FAM5T, a methylotrophic representative of the order Rhodocyclales.</title>
        <authorList>
            <person name="Kittichotirat W."/>
            <person name="Good N.M."/>
            <person name="Hall R."/>
            <person name="Bringel F."/>
            <person name="Lajus A."/>
            <person name="Medigue C."/>
            <person name="Smalley N.E."/>
            <person name="Beck D."/>
            <person name="Bumgarner R."/>
            <person name="Vuilleumier S."/>
            <person name="Kalyuzhnaya M.G."/>
        </authorList>
    </citation>
    <scope>NUCLEOTIDE SEQUENCE [LARGE SCALE GENOMIC DNA]</scope>
    <source>
        <strain evidence="5">ATCC BAA-1314 / JCM 13912 / FAM5</strain>
    </source>
</reference>
<dbReference type="PROSITE" id="PS50887">
    <property type="entry name" value="GGDEF"/>
    <property type="match status" value="1"/>
</dbReference>
<dbReference type="SUPFAM" id="SSF55073">
    <property type="entry name" value="Nucleotide cyclase"/>
    <property type="match status" value="1"/>
</dbReference>
<dbReference type="AlphaFoldDB" id="F5R839"/>
<dbReference type="EMBL" id="AFHG01000029">
    <property type="protein sequence ID" value="EGK73297.1"/>
    <property type="molecule type" value="Genomic_DNA"/>
</dbReference>
<dbReference type="GO" id="GO:0043709">
    <property type="term" value="P:cell adhesion involved in single-species biofilm formation"/>
    <property type="evidence" value="ECO:0007669"/>
    <property type="project" value="TreeGrafter"/>
</dbReference>
<dbReference type="FunFam" id="3.30.70.270:FF:000001">
    <property type="entry name" value="Diguanylate cyclase domain protein"/>
    <property type="match status" value="1"/>
</dbReference>
<dbReference type="Proteomes" id="UP000005019">
    <property type="component" value="Unassembled WGS sequence"/>
</dbReference>
<keyword evidence="5" id="KW-1185">Reference proteome</keyword>
<name>F5R839_METUF</name>
<dbReference type="Gene3D" id="3.30.70.270">
    <property type="match status" value="1"/>
</dbReference>
<dbReference type="GO" id="GO:1902201">
    <property type="term" value="P:negative regulation of bacterial-type flagellum-dependent cell motility"/>
    <property type="evidence" value="ECO:0007669"/>
    <property type="project" value="TreeGrafter"/>
</dbReference>
<evidence type="ECO:0000256" key="1">
    <source>
        <dbReference type="ARBA" id="ARBA00012528"/>
    </source>
</evidence>
<dbReference type="InterPro" id="IPR043128">
    <property type="entry name" value="Rev_trsase/Diguanyl_cyclase"/>
</dbReference>
<proteinExistence type="predicted"/>
<evidence type="ECO:0000256" key="2">
    <source>
        <dbReference type="ARBA" id="ARBA00034247"/>
    </source>
</evidence>
<dbReference type="SMART" id="SM00267">
    <property type="entry name" value="GGDEF"/>
    <property type="match status" value="1"/>
</dbReference>
<dbReference type="GO" id="GO:0005886">
    <property type="term" value="C:plasma membrane"/>
    <property type="evidence" value="ECO:0007669"/>
    <property type="project" value="TreeGrafter"/>
</dbReference>
<protein>
    <recommendedName>
        <fullName evidence="1">diguanylate cyclase</fullName>
        <ecNumber evidence="1">2.7.7.65</ecNumber>
    </recommendedName>
</protein>
<dbReference type="InterPro" id="IPR000160">
    <property type="entry name" value="GGDEF_dom"/>
</dbReference>
<dbReference type="NCBIfam" id="TIGR00254">
    <property type="entry name" value="GGDEF"/>
    <property type="match status" value="1"/>
</dbReference>
<dbReference type="InterPro" id="IPR029787">
    <property type="entry name" value="Nucleotide_cyclase"/>
</dbReference>
<dbReference type="Pfam" id="PF00990">
    <property type="entry name" value="GGDEF"/>
    <property type="match status" value="1"/>
</dbReference>
<evidence type="ECO:0000313" key="5">
    <source>
        <dbReference type="Proteomes" id="UP000005019"/>
    </source>
</evidence>
<dbReference type="eggNOG" id="COG3706">
    <property type="taxonomic scope" value="Bacteria"/>
</dbReference>
<organism evidence="4 5">
    <name type="scientific">Methyloversatilis universalis (strain ATCC BAA-1314 / DSM 25237 / JCM 13912 / CCUG 52030 / FAM5)</name>
    <dbReference type="NCBI Taxonomy" id="1000565"/>
    <lineage>
        <taxon>Bacteria</taxon>
        <taxon>Pseudomonadati</taxon>
        <taxon>Pseudomonadota</taxon>
        <taxon>Betaproteobacteria</taxon>
        <taxon>Nitrosomonadales</taxon>
        <taxon>Sterolibacteriaceae</taxon>
        <taxon>Methyloversatilis</taxon>
    </lineage>
</organism>
<comment type="caution">
    <text evidence="4">The sequence shown here is derived from an EMBL/GenBank/DDBJ whole genome shotgun (WGS) entry which is preliminary data.</text>
</comment>
<dbReference type="OrthoDB" id="9813903at2"/>
<comment type="catalytic activity">
    <reaction evidence="2">
        <text>2 GTP = 3',3'-c-di-GMP + 2 diphosphate</text>
        <dbReference type="Rhea" id="RHEA:24898"/>
        <dbReference type="ChEBI" id="CHEBI:33019"/>
        <dbReference type="ChEBI" id="CHEBI:37565"/>
        <dbReference type="ChEBI" id="CHEBI:58805"/>
        <dbReference type="EC" id="2.7.7.65"/>
    </reaction>
</comment>